<dbReference type="AlphaFoldDB" id="A0A1H0Y366"/>
<dbReference type="EMBL" id="FNKQ01000001">
    <property type="protein sequence ID" value="SDQ09604.1"/>
    <property type="molecule type" value="Genomic_DNA"/>
</dbReference>
<organism evidence="1 2">
    <name type="scientific">Halopelagius longus</name>
    <dbReference type="NCBI Taxonomy" id="1236180"/>
    <lineage>
        <taxon>Archaea</taxon>
        <taxon>Methanobacteriati</taxon>
        <taxon>Methanobacteriota</taxon>
        <taxon>Stenosarchaea group</taxon>
        <taxon>Halobacteria</taxon>
        <taxon>Halobacteriales</taxon>
        <taxon>Haloferacaceae</taxon>
    </lineage>
</organism>
<name>A0A1H0Y366_9EURY</name>
<accession>A0A1H0Y366</accession>
<protein>
    <submittedName>
        <fullName evidence="1">Uncharacterized protein</fullName>
    </submittedName>
</protein>
<reference evidence="2" key="1">
    <citation type="submission" date="2016-10" db="EMBL/GenBank/DDBJ databases">
        <authorList>
            <person name="Varghese N."/>
            <person name="Submissions S."/>
        </authorList>
    </citation>
    <scope>NUCLEOTIDE SEQUENCE [LARGE SCALE GENOMIC DNA]</scope>
    <source>
        <strain evidence="2">CGMCC 1.12397</strain>
    </source>
</reference>
<evidence type="ECO:0000313" key="2">
    <source>
        <dbReference type="Proteomes" id="UP000199289"/>
    </source>
</evidence>
<gene>
    <name evidence="1" type="ORF">SAMN05216278_0373</name>
</gene>
<proteinExistence type="predicted"/>
<evidence type="ECO:0000313" key="1">
    <source>
        <dbReference type="EMBL" id="SDQ09604.1"/>
    </source>
</evidence>
<dbReference type="Proteomes" id="UP000199289">
    <property type="component" value="Unassembled WGS sequence"/>
</dbReference>
<sequence>MCEIDAPWAVAVPGSTPIHEVRRQSVTDRRRGG</sequence>